<evidence type="ECO:0000259" key="7">
    <source>
        <dbReference type="PROSITE" id="PS51162"/>
    </source>
</evidence>
<dbReference type="PROSITE" id="PS51162">
    <property type="entry name" value="THYROGLOBULIN_1_2"/>
    <property type="match status" value="2"/>
</dbReference>
<dbReference type="PROSITE" id="PS00484">
    <property type="entry name" value="THYROGLOBULIN_1_1"/>
    <property type="match status" value="1"/>
</dbReference>
<feature type="domain" description="Thyroglobulin type-1" evidence="7">
    <location>
        <begin position="223"/>
        <end position="287"/>
    </location>
</feature>
<keyword evidence="4" id="KW-1015">Disulfide bond</keyword>
<reference evidence="8" key="1">
    <citation type="submission" date="2022-11" db="EMBL/GenBank/DDBJ databases">
        <title>Centuries of genome instability and evolution in soft-shell clam transmissible cancer (bioRxiv).</title>
        <authorList>
            <person name="Hart S.F.M."/>
            <person name="Yonemitsu M.A."/>
            <person name="Giersch R.M."/>
            <person name="Beal B.F."/>
            <person name="Arriagada G."/>
            <person name="Davis B.W."/>
            <person name="Ostrander E.A."/>
            <person name="Goff S.P."/>
            <person name="Metzger M.J."/>
        </authorList>
    </citation>
    <scope>NUCLEOTIDE SEQUENCE</scope>
    <source>
        <strain evidence="8">MELC-2E11</strain>
        <tissue evidence="8">Siphon/mantle</tissue>
    </source>
</reference>
<evidence type="ECO:0000313" key="9">
    <source>
        <dbReference type="Proteomes" id="UP001164746"/>
    </source>
</evidence>
<comment type="subcellular location">
    <subcellularLocation>
        <location evidence="1">Secreted</location>
    </subcellularLocation>
</comment>
<dbReference type="Gene3D" id="4.10.800.10">
    <property type="entry name" value="Thyroglobulin type-1"/>
    <property type="match status" value="3"/>
</dbReference>
<dbReference type="CDD" id="cd00191">
    <property type="entry name" value="TY"/>
    <property type="match status" value="1"/>
</dbReference>
<dbReference type="PANTHER" id="PTHR12352:SF3">
    <property type="entry name" value="NIDOGEN-2"/>
    <property type="match status" value="1"/>
</dbReference>
<evidence type="ECO:0000256" key="1">
    <source>
        <dbReference type="ARBA" id="ARBA00004613"/>
    </source>
</evidence>
<feature type="chain" id="PRO_5045661951" evidence="6">
    <location>
        <begin position="17"/>
        <end position="341"/>
    </location>
</feature>
<gene>
    <name evidence="8" type="ORF">MAR_019565</name>
</gene>
<evidence type="ECO:0000256" key="3">
    <source>
        <dbReference type="ARBA" id="ARBA00022737"/>
    </source>
</evidence>
<evidence type="ECO:0000313" key="8">
    <source>
        <dbReference type="EMBL" id="WAR04196.1"/>
    </source>
</evidence>
<organism evidence="8 9">
    <name type="scientific">Mya arenaria</name>
    <name type="common">Soft-shell clam</name>
    <dbReference type="NCBI Taxonomy" id="6604"/>
    <lineage>
        <taxon>Eukaryota</taxon>
        <taxon>Metazoa</taxon>
        <taxon>Spiralia</taxon>
        <taxon>Lophotrochozoa</taxon>
        <taxon>Mollusca</taxon>
        <taxon>Bivalvia</taxon>
        <taxon>Autobranchia</taxon>
        <taxon>Heteroconchia</taxon>
        <taxon>Euheterodonta</taxon>
        <taxon>Imparidentia</taxon>
        <taxon>Neoheterodontei</taxon>
        <taxon>Myida</taxon>
        <taxon>Myoidea</taxon>
        <taxon>Myidae</taxon>
        <taxon>Mya</taxon>
    </lineage>
</organism>
<name>A0ABY7EAK4_MYAAR</name>
<dbReference type="SUPFAM" id="SSF57610">
    <property type="entry name" value="Thyroglobulin type-1 domain"/>
    <property type="match status" value="3"/>
</dbReference>
<proteinExistence type="predicted"/>
<accession>A0ABY7EAK4</accession>
<feature type="domain" description="Thyroglobulin type-1" evidence="7">
    <location>
        <begin position="94"/>
        <end position="163"/>
    </location>
</feature>
<dbReference type="SMART" id="SM00211">
    <property type="entry name" value="TY"/>
    <property type="match status" value="3"/>
</dbReference>
<evidence type="ECO:0000256" key="2">
    <source>
        <dbReference type="ARBA" id="ARBA00022525"/>
    </source>
</evidence>
<evidence type="ECO:0000256" key="5">
    <source>
        <dbReference type="PROSITE-ProRule" id="PRU00500"/>
    </source>
</evidence>
<dbReference type="PANTHER" id="PTHR12352">
    <property type="entry name" value="SECRETED MODULAR CALCIUM-BINDING PROTEIN"/>
    <property type="match status" value="1"/>
</dbReference>
<keyword evidence="6" id="KW-0732">Signal</keyword>
<dbReference type="Pfam" id="PF00086">
    <property type="entry name" value="Thyroglobulin_1"/>
    <property type="match status" value="3"/>
</dbReference>
<sequence length="341" mass="36077">MLTFLFLSALVAGSMAVIPCPENACALMKCAAVADCVGRVNENGGWCGCCDICMTQLVEGQVCMQTFLLGVPATSECGEGLECSRESGTCVKTVAPCLRRKEEIERGRQNGLPLIGVSEPVCDVNGNFHAVQCFGSVCTCVDREGQQLQDFKADIGSLATMNCQCARDLDDYMKSGLVGKLFYCDANGNYKTTTAAPMEASTAAPATSGSLLGSIVSGMQVINGACAKELTSAQSSGLLGTFVPECDADGMYTPRQCQGSECYCVRKDGTKIEGYSAPISQKMHVTCQCARDKDSYATMGLMGRIHTCRLNGNYQVYQCLGSMCHCTDSAGNRIEGSASSP</sequence>
<keyword evidence="3" id="KW-0677">Repeat</keyword>
<comment type="caution">
    <text evidence="5">Lacks conserved residue(s) required for the propagation of feature annotation.</text>
</comment>
<feature type="signal peptide" evidence="6">
    <location>
        <begin position="1"/>
        <end position="16"/>
    </location>
</feature>
<protein>
    <submittedName>
        <fullName evidence="8">SAX-like protein</fullName>
    </submittedName>
</protein>
<dbReference type="InterPro" id="IPR051950">
    <property type="entry name" value="Dev_reg/Prot_inhib"/>
</dbReference>
<dbReference type="InterPro" id="IPR000716">
    <property type="entry name" value="Thyroglobulin_1"/>
</dbReference>
<dbReference type="EMBL" id="CP111016">
    <property type="protein sequence ID" value="WAR04196.1"/>
    <property type="molecule type" value="Genomic_DNA"/>
</dbReference>
<dbReference type="Proteomes" id="UP001164746">
    <property type="component" value="Chromosome 5"/>
</dbReference>
<keyword evidence="9" id="KW-1185">Reference proteome</keyword>
<keyword evidence="2" id="KW-0964">Secreted</keyword>
<evidence type="ECO:0000256" key="4">
    <source>
        <dbReference type="ARBA" id="ARBA00023157"/>
    </source>
</evidence>
<evidence type="ECO:0000256" key="6">
    <source>
        <dbReference type="SAM" id="SignalP"/>
    </source>
</evidence>
<dbReference type="InterPro" id="IPR036857">
    <property type="entry name" value="Thyroglobulin_1_sf"/>
</dbReference>